<comment type="cofactor">
    <cofactor evidence="6">
        <name>Mg(2+)</name>
        <dbReference type="ChEBI" id="CHEBI:18420"/>
    </cofactor>
</comment>
<feature type="domain" description="PIN" evidence="7">
    <location>
        <begin position="2"/>
        <end position="119"/>
    </location>
</feature>
<accession>N0E0H0</accession>
<name>N0E0H0_9MICO</name>
<comment type="caution">
    <text evidence="8">The sequence shown here is derived from an EMBL/GenBank/DDBJ whole genome shotgun (WGS) entry which is preliminary data.</text>
</comment>
<dbReference type="STRING" id="1193181.BN10_1390007"/>
<dbReference type="InterPro" id="IPR002716">
    <property type="entry name" value="PIN_dom"/>
</dbReference>
<gene>
    <name evidence="6" type="primary">vapC</name>
    <name evidence="8" type="ORF">BN10_1390007</name>
</gene>
<dbReference type="InterPro" id="IPR029060">
    <property type="entry name" value="PIN-like_dom_sf"/>
</dbReference>
<evidence type="ECO:0000256" key="1">
    <source>
        <dbReference type="ARBA" id="ARBA00022649"/>
    </source>
</evidence>
<keyword evidence="2 6" id="KW-0540">Nuclease</keyword>
<dbReference type="GO" id="GO:0090729">
    <property type="term" value="F:toxin activity"/>
    <property type="evidence" value="ECO:0007669"/>
    <property type="project" value="UniProtKB-KW"/>
</dbReference>
<feature type="binding site" evidence="6">
    <location>
        <position position="91"/>
    </location>
    <ligand>
        <name>Mg(2+)</name>
        <dbReference type="ChEBI" id="CHEBI:18420"/>
    </ligand>
</feature>
<evidence type="ECO:0000259" key="7">
    <source>
        <dbReference type="Pfam" id="PF01850"/>
    </source>
</evidence>
<keyword evidence="4 6" id="KW-0378">Hydrolase</keyword>
<evidence type="ECO:0000256" key="6">
    <source>
        <dbReference type="HAMAP-Rule" id="MF_00265"/>
    </source>
</evidence>
<keyword evidence="5 6" id="KW-0460">Magnesium</keyword>
<evidence type="ECO:0000256" key="5">
    <source>
        <dbReference type="ARBA" id="ARBA00022842"/>
    </source>
</evidence>
<protein>
    <recommendedName>
        <fullName evidence="6">Ribonuclease VapC</fullName>
        <shortName evidence="6">RNase VapC</shortName>
        <ecNumber evidence="6">3.1.-.-</ecNumber>
    </recommendedName>
    <alternativeName>
        <fullName evidence="6">Toxin VapC</fullName>
    </alternativeName>
</protein>
<dbReference type="HAMAP" id="MF_00265">
    <property type="entry name" value="VapC_Nob1"/>
    <property type="match status" value="1"/>
</dbReference>
<dbReference type="HOGENOM" id="CLU_119496_0_0_11"/>
<keyword evidence="9" id="KW-1185">Reference proteome</keyword>
<comment type="similarity">
    <text evidence="6">Belongs to the PINc/VapC protein family.</text>
</comment>
<feature type="binding site" evidence="6">
    <location>
        <position position="5"/>
    </location>
    <ligand>
        <name>Mg(2+)</name>
        <dbReference type="ChEBI" id="CHEBI:18420"/>
    </ligand>
</feature>
<organism evidence="8 9">
    <name type="scientific">Phycicoccus elongatus Lp2</name>
    <dbReference type="NCBI Taxonomy" id="1193181"/>
    <lineage>
        <taxon>Bacteria</taxon>
        <taxon>Bacillati</taxon>
        <taxon>Actinomycetota</taxon>
        <taxon>Actinomycetes</taxon>
        <taxon>Micrococcales</taxon>
        <taxon>Intrasporangiaceae</taxon>
        <taxon>Phycicoccus</taxon>
    </lineage>
</organism>
<keyword evidence="6" id="KW-0800">Toxin</keyword>
<dbReference type="SUPFAM" id="SSF88723">
    <property type="entry name" value="PIN domain-like"/>
    <property type="match status" value="1"/>
</dbReference>
<dbReference type="CDD" id="cd09874">
    <property type="entry name" value="PIN_MT3492-like"/>
    <property type="match status" value="1"/>
</dbReference>
<keyword evidence="3 6" id="KW-0479">Metal-binding</keyword>
<dbReference type="GO" id="GO:0000287">
    <property type="term" value="F:magnesium ion binding"/>
    <property type="evidence" value="ECO:0007669"/>
    <property type="project" value="UniProtKB-UniRule"/>
</dbReference>
<reference evidence="8 9" key="1">
    <citation type="journal article" date="2013" name="ISME J.">
        <title>A metabolic model for members of the genus Tetrasphaera involved in enhanced biological phosphorus removal.</title>
        <authorList>
            <person name="Kristiansen R."/>
            <person name="Nguyen H.T.T."/>
            <person name="Saunders A.M."/>
            <person name="Nielsen J.L."/>
            <person name="Wimmer R."/>
            <person name="Le V.Q."/>
            <person name="McIlroy S.J."/>
            <person name="Petrovski S."/>
            <person name="Seviour R.J."/>
            <person name="Calteau A."/>
            <person name="Nielsen K.L."/>
            <person name="Nielsen P.H."/>
        </authorList>
    </citation>
    <scope>NUCLEOTIDE SEQUENCE [LARGE SCALE GENOMIC DNA]</scope>
    <source>
        <strain evidence="8 9">Lp2</strain>
    </source>
</reference>
<evidence type="ECO:0000256" key="3">
    <source>
        <dbReference type="ARBA" id="ARBA00022723"/>
    </source>
</evidence>
<dbReference type="eggNOG" id="COG1848">
    <property type="taxonomic scope" value="Bacteria"/>
</dbReference>
<dbReference type="EC" id="3.1.-.-" evidence="6"/>
<comment type="function">
    <text evidence="6">Toxic component of a toxin-antitoxin (TA) system. An RNase.</text>
</comment>
<evidence type="ECO:0000256" key="2">
    <source>
        <dbReference type="ARBA" id="ARBA00022722"/>
    </source>
</evidence>
<evidence type="ECO:0000313" key="9">
    <source>
        <dbReference type="Proteomes" id="UP000013167"/>
    </source>
</evidence>
<dbReference type="RefSeq" id="WP_010851925.1">
    <property type="nucleotide sequence ID" value="NZ_HF570956.1"/>
</dbReference>
<keyword evidence="1 6" id="KW-1277">Toxin-antitoxin system</keyword>
<dbReference type="AlphaFoldDB" id="N0E0H0"/>
<dbReference type="Proteomes" id="UP000013167">
    <property type="component" value="Unassembled WGS sequence"/>
</dbReference>
<dbReference type="EMBL" id="CAIZ01000045">
    <property type="protein sequence ID" value="CCH69175.1"/>
    <property type="molecule type" value="Genomic_DNA"/>
</dbReference>
<dbReference type="OrthoDB" id="1525146at2"/>
<dbReference type="GO" id="GO:0004540">
    <property type="term" value="F:RNA nuclease activity"/>
    <property type="evidence" value="ECO:0007669"/>
    <property type="project" value="InterPro"/>
</dbReference>
<evidence type="ECO:0000256" key="4">
    <source>
        <dbReference type="ARBA" id="ARBA00022801"/>
    </source>
</evidence>
<dbReference type="Pfam" id="PF01850">
    <property type="entry name" value="PIN"/>
    <property type="match status" value="1"/>
</dbReference>
<dbReference type="GO" id="GO:0016787">
    <property type="term" value="F:hydrolase activity"/>
    <property type="evidence" value="ECO:0007669"/>
    <property type="project" value="UniProtKB-KW"/>
</dbReference>
<proteinExistence type="inferred from homology"/>
<dbReference type="InterPro" id="IPR022907">
    <property type="entry name" value="VapC_family"/>
</dbReference>
<evidence type="ECO:0000313" key="8">
    <source>
        <dbReference type="EMBL" id="CCH69175.1"/>
    </source>
</evidence>
<sequence>MIYLDTSAVAKLVVEEAESSALAQWVDDRSDDVLCTSALTRVELLRAASRRSPDTVPAARAILAQLAIVPLDDLVLEGAATASPTTLRSLDAIHLASATSLLPDRVTVVSYDQRLLDAARGLGLEAVMPGAHD</sequence>
<dbReference type="Gene3D" id="3.40.50.1010">
    <property type="entry name" value="5'-nuclease"/>
    <property type="match status" value="1"/>
</dbReference>